<keyword evidence="4 6" id="KW-1133">Transmembrane helix</keyword>
<evidence type="ECO:0000313" key="7">
    <source>
        <dbReference type="EMBL" id="MBW6394924.1"/>
    </source>
</evidence>
<proteinExistence type="predicted"/>
<feature type="transmembrane region" description="Helical" evidence="6">
    <location>
        <begin position="50"/>
        <end position="75"/>
    </location>
</feature>
<sequence length="210" mass="22506">MALLNTLVLAILATGFLMVSRRSLDAIIRLYALQNILLALVSFGLAGGELHFVLAGLALFAVKGVLIPWYLFWLIDRLEVSHEVEGYLSVSLSLLLAGLLTALAFRVGKAFVLPEAPLPQGVPVALSLVLLGILSMVSRKKAISQVLGFLALENGVFLMALSESHGLPLFVELGVALDAFAAVFLAGILIFRIKGEMGHVDTARMRSLRG</sequence>
<dbReference type="PANTHER" id="PTHR38601">
    <property type="entry name" value="HYDROGENASE-4 COMPONENT E"/>
    <property type="match status" value="1"/>
</dbReference>
<evidence type="ECO:0000256" key="4">
    <source>
        <dbReference type="ARBA" id="ARBA00022989"/>
    </source>
</evidence>
<feature type="transmembrane region" description="Helical" evidence="6">
    <location>
        <begin position="87"/>
        <end position="105"/>
    </location>
</feature>
<dbReference type="InterPro" id="IPR038730">
    <property type="entry name" value="HyfE-like"/>
</dbReference>
<dbReference type="EMBL" id="JAHXRS010000011">
    <property type="protein sequence ID" value="MBW6394924.1"/>
    <property type="molecule type" value="Genomic_DNA"/>
</dbReference>
<evidence type="ECO:0000256" key="1">
    <source>
        <dbReference type="ARBA" id="ARBA00004651"/>
    </source>
</evidence>
<protein>
    <submittedName>
        <fullName evidence="7">Uncharacterized protein</fullName>
    </submittedName>
</protein>
<organism evidence="7 8">
    <name type="scientific">Thermus brevis</name>
    <dbReference type="NCBI Taxonomy" id="2862456"/>
    <lineage>
        <taxon>Bacteria</taxon>
        <taxon>Thermotogati</taxon>
        <taxon>Deinococcota</taxon>
        <taxon>Deinococci</taxon>
        <taxon>Thermales</taxon>
        <taxon>Thermaceae</taxon>
        <taxon>Thermus</taxon>
    </lineage>
</organism>
<dbReference type="Proteomes" id="UP000724268">
    <property type="component" value="Unassembled WGS sequence"/>
</dbReference>
<feature type="transmembrane region" description="Helical" evidence="6">
    <location>
        <begin position="167"/>
        <end position="191"/>
    </location>
</feature>
<evidence type="ECO:0000256" key="6">
    <source>
        <dbReference type="SAM" id="Phobius"/>
    </source>
</evidence>
<keyword evidence="3 6" id="KW-0812">Transmembrane</keyword>
<gene>
    <name evidence="7" type="ORF">KZX47_07150</name>
</gene>
<dbReference type="PANTHER" id="PTHR38601:SF1">
    <property type="entry name" value="HYDROGENASE-4 COMPONENT E"/>
    <property type="match status" value="1"/>
</dbReference>
<comment type="caution">
    <text evidence="7">The sequence shown here is derived from an EMBL/GenBank/DDBJ whole genome shotgun (WGS) entry which is preliminary data.</text>
</comment>
<evidence type="ECO:0000313" key="8">
    <source>
        <dbReference type="Proteomes" id="UP000724268"/>
    </source>
</evidence>
<keyword evidence="2" id="KW-1003">Cell membrane</keyword>
<name>A0ABS7A145_9DEIN</name>
<feature type="transmembrane region" description="Helical" evidence="6">
    <location>
        <begin position="142"/>
        <end position="161"/>
    </location>
</feature>
<keyword evidence="5 6" id="KW-0472">Membrane</keyword>
<reference evidence="7 8" key="1">
    <citation type="submission" date="2021-07" db="EMBL/GenBank/DDBJ databases">
        <title>Thermus aquaticus gen. n. and sp. n., a nonsporulating extreme thermophile.</title>
        <authorList>
            <person name="Hu C.-J."/>
            <person name="Li W.-J."/>
            <person name="Xian W.-D."/>
        </authorList>
    </citation>
    <scope>NUCLEOTIDE SEQUENCE [LARGE SCALE GENOMIC DNA]</scope>
    <source>
        <strain evidence="7 8">SYSU G05001</strain>
    </source>
</reference>
<accession>A0ABS7A145</accession>
<evidence type="ECO:0000256" key="5">
    <source>
        <dbReference type="ARBA" id="ARBA00023136"/>
    </source>
</evidence>
<dbReference type="RefSeq" id="WP_015717309.1">
    <property type="nucleotide sequence ID" value="NZ_JAHXRS010000011.1"/>
</dbReference>
<evidence type="ECO:0000256" key="3">
    <source>
        <dbReference type="ARBA" id="ARBA00022692"/>
    </source>
</evidence>
<comment type="subcellular location">
    <subcellularLocation>
        <location evidence="1">Cell membrane</location>
        <topology evidence="1">Multi-pass membrane protein</topology>
    </subcellularLocation>
</comment>
<feature type="transmembrane region" description="Helical" evidence="6">
    <location>
        <begin position="117"/>
        <end position="135"/>
    </location>
</feature>
<evidence type="ECO:0000256" key="2">
    <source>
        <dbReference type="ARBA" id="ARBA00022475"/>
    </source>
</evidence>
<keyword evidence="8" id="KW-1185">Reference proteome</keyword>